<dbReference type="InterPro" id="IPR002509">
    <property type="entry name" value="NODB_dom"/>
</dbReference>
<organism evidence="2 3">
    <name type="scientific">Brevibacillus borstelensis AK1</name>
    <dbReference type="NCBI Taxonomy" id="1300222"/>
    <lineage>
        <taxon>Bacteria</taxon>
        <taxon>Bacillati</taxon>
        <taxon>Bacillota</taxon>
        <taxon>Bacilli</taxon>
        <taxon>Bacillales</taxon>
        <taxon>Paenibacillaceae</taxon>
        <taxon>Brevibacillus</taxon>
    </lineage>
</organism>
<dbReference type="Pfam" id="PF01522">
    <property type="entry name" value="Polysacc_deac_1"/>
    <property type="match status" value="1"/>
</dbReference>
<dbReference type="PATRIC" id="fig|1300222.3.peg.4631"/>
<evidence type="ECO:0000313" key="3">
    <source>
        <dbReference type="Proteomes" id="UP000012081"/>
    </source>
</evidence>
<evidence type="ECO:0000259" key="1">
    <source>
        <dbReference type="PROSITE" id="PS51677"/>
    </source>
</evidence>
<sequence>MRVKLKDSYLEGGIVLRYRAFILSFIACLLFGVVPTDAARSPLPAYEPIHRIDTTNKVVALTFDDGPDPKYTPIILEVLHRNKVPATFFVLGSQVDKYPKIMHWIKKAGHEIGNHGYHHGDLNKLTEQEIYEEIKLGEKSILRSTGVLAQYYRPPGGVLTHDVMNAVQSCGYDIIHWSVDPRDWSLARTASHIAKSVKNDVAPGDIILFHDGGLNQRETIAALQELITDLRRQGYRFVTVSQLLDVKGSKRDANKK</sequence>
<dbReference type="GO" id="GO:0005975">
    <property type="term" value="P:carbohydrate metabolic process"/>
    <property type="evidence" value="ECO:0007669"/>
    <property type="project" value="InterPro"/>
</dbReference>
<dbReference type="PROSITE" id="PS51677">
    <property type="entry name" value="NODB"/>
    <property type="match status" value="1"/>
</dbReference>
<dbReference type="EMBL" id="APBN01000014">
    <property type="protein sequence ID" value="EMT50594.1"/>
    <property type="molecule type" value="Genomic_DNA"/>
</dbReference>
<accession>M8D2Z4</accession>
<gene>
    <name evidence="2" type="ORF">I532_22040</name>
</gene>
<comment type="caution">
    <text evidence="2">The sequence shown here is derived from an EMBL/GenBank/DDBJ whole genome shotgun (WGS) entry which is preliminary data.</text>
</comment>
<reference evidence="2 3" key="1">
    <citation type="submission" date="2013-03" db="EMBL/GenBank/DDBJ databases">
        <title>Assembly of a new bacterial strain Brevibacillus borstelensis AK1.</title>
        <authorList>
            <person name="Rajan I."/>
            <person name="PoliReddy D."/>
            <person name="Sugumar T."/>
            <person name="Rathinam K."/>
            <person name="Alqarawi S."/>
            <person name="Khalil A.B."/>
            <person name="Sivakumar N."/>
        </authorList>
    </citation>
    <scope>NUCLEOTIDE SEQUENCE [LARGE SCALE GENOMIC DNA]</scope>
    <source>
        <strain evidence="2 3">AK1</strain>
    </source>
</reference>
<dbReference type="Proteomes" id="UP000012081">
    <property type="component" value="Unassembled WGS sequence"/>
</dbReference>
<name>M8D2Z4_9BACL</name>
<proteinExistence type="predicted"/>
<dbReference type="AlphaFoldDB" id="M8D2Z4"/>
<dbReference type="PANTHER" id="PTHR10587">
    <property type="entry name" value="GLYCOSYL TRANSFERASE-RELATED"/>
    <property type="match status" value="1"/>
</dbReference>
<dbReference type="STRING" id="1300222.I532_22040"/>
<dbReference type="InterPro" id="IPR011330">
    <property type="entry name" value="Glyco_hydro/deAcase_b/a-brl"/>
</dbReference>
<dbReference type="CDD" id="cd10917">
    <property type="entry name" value="CE4_NodB_like_6s_7s"/>
    <property type="match status" value="1"/>
</dbReference>
<feature type="domain" description="NodB homology" evidence="1">
    <location>
        <begin position="57"/>
        <end position="238"/>
    </location>
</feature>
<dbReference type="SUPFAM" id="SSF88713">
    <property type="entry name" value="Glycoside hydrolase/deacetylase"/>
    <property type="match status" value="1"/>
</dbReference>
<dbReference type="Gene3D" id="3.20.20.370">
    <property type="entry name" value="Glycoside hydrolase/deacetylase"/>
    <property type="match status" value="1"/>
</dbReference>
<keyword evidence="3" id="KW-1185">Reference proteome</keyword>
<dbReference type="InterPro" id="IPR050248">
    <property type="entry name" value="Polysacc_deacetylase_ArnD"/>
</dbReference>
<evidence type="ECO:0000313" key="2">
    <source>
        <dbReference type="EMBL" id="EMT50594.1"/>
    </source>
</evidence>
<dbReference type="GO" id="GO:0016810">
    <property type="term" value="F:hydrolase activity, acting on carbon-nitrogen (but not peptide) bonds"/>
    <property type="evidence" value="ECO:0007669"/>
    <property type="project" value="InterPro"/>
</dbReference>
<protein>
    <recommendedName>
        <fullName evidence="1">NodB homology domain-containing protein</fullName>
    </recommendedName>
</protein>